<name>A0ACC2S0U5_9FUNG</name>
<comment type="caution">
    <text evidence="1">The sequence shown here is derived from an EMBL/GenBank/DDBJ whole genome shotgun (WGS) entry which is preliminary data.</text>
</comment>
<dbReference type="EMBL" id="QTSX02006170">
    <property type="protein sequence ID" value="KAJ9055907.1"/>
    <property type="molecule type" value="Genomic_DNA"/>
</dbReference>
<dbReference type="Proteomes" id="UP001165960">
    <property type="component" value="Unassembled WGS sequence"/>
</dbReference>
<proteinExistence type="predicted"/>
<reference evidence="1" key="1">
    <citation type="submission" date="2022-04" db="EMBL/GenBank/DDBJ databases">
        <title>Genome of the entomopathogenic fungus Entomophthora muscae.</title>
        <authorList>
            <person name="Elya C."/>
            <person name="Lovett B.R."/>
            <person name="Lee E."/>
            <person name="Macias A.M."/>
            <person name="Hajek A.E."/>
            <person name="De Bivort B.L."/>
            <person name="Kasson M.T."/>
            <person name="De Fine Licht H.H."/>
            <person name="Stajich J.E."/>
        </authorList>
    </citation>
    <scope>NUCLEOTIDE SEQUENCE</scope>
    <source>
        <strain evidence="1">Berkeley</strain>
    </source>
</reference>
<protein>
    <submittedName>
        <fullName evidence="1">Multiprotein-bridging factor 1</fullName>
    </submittedName>
</protein>
<evidence type="ECO:0000313" key="1">
    <source>
        <dbReference type="EMBL" id="KAJ9055907.1"/>
    </source>
</evidence>
<gene>
    <name evidence="1" type="primary">MBF1</name>
    <name evidence="1" type="ORF">DSO57_1038459</name>
</gene>
<sequence length="141" mass="15699">MEDWDKVTVIRKRPETAKVARSSSAINAARRAGAVVETGKKYTGGSNKGADPEFQRKAKIDAETDAVPPPSLGLDVGKAIQKYRQEKGWTQKDLGQRINEKSNVINDYEMGRAIPNQQLISKIERNLGVKLRGKNIVLFMF</sequence>
<organism evidence="1 2">
    <name type="scientific">Entomophthora muscae</name>
    <dbReference type="NCBI Taxonomy" id="34485"/>
    <lineage>
        <taxon>Eukaryota</taxon>
        <taxon>Fungi</taxon>
        <taxon>Fungi incertae sedis</taxon>
        <taxon>Zoopagomycota</taxon>
        <taxon>Entomophthoromycotina</taxon>
        <taxon>Entomophthoromycetes</taxon>
        <taxon>Entomophthorales</taxon>
        <taxon>Entomophthoraceae</taxon>
        <taxon>Entomophthora</taxon>
    </lineage>
</organism>
<accession>A0ACC2S0U5</accession>
<evidence type="ECO:0000313" key="2">
    <source>
        <dbReference type="Proteomes" id="UP001165960"/>
    </source>
</evidence>
<keyword evidence="2" id="KW-1185">Reference proteome</keyword>